<keyword evidence="3" id="KW-1185">Reference proteome</keyword>
<organism evidence="2 3">
    <name type="scientific">Nasonia vitripennis</name>
    <name type="common">Parasitic wasp</name>
    <dbReference type="NCBI Taxonomy" id="7425"/>
    <lineage>
        <taxon>Eukaryota</taxon>
        <taxon>Metazoa</taxon>
        <taxon>Ecdysozoa</taxon>
        <taxon>Arthropoda</taxon>
        <taxon>Hexapoda</taxon>
        <taxon>Insecta</taxon>
        <taxon>Pterygota</taxon>
        <taxon>Neoptera</taxon>
        <taxon>Endopterygota</taxon>
        <taxon>Hymenoptera</taxon>
        <taxon>Apocrita</taxon>
        <taxon>Proctotrupomorpha</taxon>
        <taxon>Chalcidoidea</taxon>
        <taxon>Pteromalidae</taxon>
        <taxon>Pteromalinae</taxon>
        <taxon>Nasonia</taxon>
    </lineage>
</organism>
<dbReference type="GeneID" id="103317193"/>
<protein>
    <submittedName>
        <fullName evidence="2">Uncharacterized protein</fullName>
    </submittedName>
</protein>
<accession>A0A7M7Q004</accession>
<proteinExistence type="predicted"/>
<dbReference type="Proteomes" id="UP000002358">
    <property type="component" value="Unassembled WGS sequence"/>
</dbReference>
<feature type="compositionally biased region" description="Basic residues" evidence="1">
    <location>
        <begin position="212"/>
        <end position="224"/>
    </location>
</feature>
<feature type="compositionally biased region" description="Basic and acidic residues" evidence="1">
    <location>
        <begin position="15"/>
        <end position="29"/>
    </location>
</feature>
<evidence type="ECO:0000313" key="3">
    <source>
        <dbReference type="Proteomes" id="UP000002358"/>
    </source>
</evidence>
<feature type="region of interest" description="Disordered" evidence="1">
    <location>
        <begin position="14"/>
        <end position="225"/>
    </location>
</feature>
<evidence type="ECO:0000256" key="1">
    <source>
        <dbReference type="SAM" id="MobiDB-lite"/>
    </source>
</evidence>
<feature type="compositionally biased region" description="Basic residues" evidence="1">
    <location>
        <begin position="31"/>
        <end position="42"/>
    </location>
</feature>
<reference evidence="2" key="1">
    <citation type="submission" date="2021-01" db="UniProtKB">
        <authorList>
            <consortium name="EnsemblMetazoa"/>
        </authorList>
    </citation>
    <scope>IDENTIFICATION</scope>
</reference>
<dbReference type="EnsemblMetazoa" id="XM_031921516">
    <property type="protein sequence ID" value="XP_031777376"/>
    <property type="gene ID" value="LOC103317193"/>
</dbReference>
<evidence type="ECO:0000313" key="2">
    <source>
        <dbReference type="EnsemblMetazoa" id="XP_031777376"/>
    </source>
</evidence>
<feature type="compositionally biased region" description="Basic and acidic residues" evidence="1">
    <location>
        <begin position="46"/>
        <end position="56"/>
    </location>
</feature>
<sequence length="240" mass="27141">MSPFRSDCFTIVLPKDTDQSNRNRREIHLVKITKKNKSKKKQSTNSKKDSSFDKNSCKNSGSNTNVPATPLLELTNIPQSAYSHLETEIVENDSPASNRSDKNKENKLDGRLIDYSNTESEDLNVLSKDTKDSNPNNRKVPREQKKSTKKPDTDMLADSPLETEIVENESPTSNRSDKNKENKLDGRLIDYSNTESEVLNVLSKNTKDSNPKNKKASRVQKNKSKQLITAQNVTIEEENI</sequence>
<name>A0A7M7Q004_NASVI</name>
<feature type="compositionally biased region" description="Basic and acidic residues" evidence="1">
    <location>
        <begin position="99"/>
        <end position="112"/>
    </location>
</feature>
<feature type="compositionally biased region" description="Basic and acidic residues" evidence="1">
    <location>
        <begin position="140"/>
        <end position="153"/>
    </location>
</feature>
<dbReference type="AlphaFoldDB" id="A0A7M7Q004"/>
<dbReference type="RefSeq" id="XP_031777376.1">
    <property type="nucleotide sequence ID" value="XM_031921516.1"/>
</dbReference>
<feature type="compositionally biased region" description="Basic and acidic residues" evidence="1">
    <location>
        <begin position="175"/>
        <end position="188"/>
    </location>
</feature>